<protein>
    <recommendedName>
        <fullName evidence="3">DUF507 family protein</fullName>
    </recommendedName>
</protein>
<dbReference type="EMBL" id="CP000859">
    <property type="protein sequence ID" value="ABW67911.1"/>
    <property type="molecule type" value="Genomic_DNA"/>
</dbReference>
<evidence type="ECO:0000313" key="1">
    <source>
        <dbReference type="EMBL" id="ABW67911.1"/>
    </source>
</evidence>
<gene>
    <name evidence="1" type="ordered locus">Dole_2107</name>
</gene>
<dbReference type="AlphaFoldDB" id="A8ZTX8"/>
<name>A8ZTX8_DESOH</name>
<dbReference type="HOGENOM" id="CLU_1812638_0_0_7"/>
<dbReference type="eggNOG" id="ENOG502ZBPU">
    <property type="taxonomic scope" value="Bacteria"/>
</dbReference>
<sequence length="139" mass="15894">MGKVFHKGSRESQLLSRIESSKEYERRNAISRVRDISETLANAITSKLIETGYVETHNQNGLEEMIHKCLEELTRADDFDVDYSVAPFRGITTTPNIVSLYVTAFVIEKVINHKDTVDVYGSDEEIYVCINRQVTKYLS</sequence>
<dbReference type="OrthoDB" id="5509144at2"/>
<dbReference type="STRING" id="96561.Dole_2107"/>
<organism evidence="1 2">
    <name type="scientific">Desulfosudis oleivorans (strain DSM 6200 / JCM 39069 / Hxd3)</name>
    <name type="common">Desulfococcus oleovorans</name>
    <dbReference type="NCBI Taxonomy" id="96561"/>
    <lineage>
        <taxon>Bacteria</taxon>
        <taxon>Pseudomonadati</taxon>
        <taxon>Thermodesulfobacteriota</taxon>
        <taxon>Desulfobacteria</taxon>
        <taxon>Desulfobacterales</taxon>
        <taxon>Desulfosudaceae</taxon>
        <taxon>Desulfosudis</taxon>
    </lineage>
</organism>
<keyword evidence="2" id="KW-1185">Reference proteome</keyword>
<dbReference type="KEGG" id="dol:Dole_2107"/>
<reference evidence="1 2" key="1">
    <citation type="submission" date="2007-10" db="EMBL/GenBank/DDBJ databases">
        <title>Complete sequence of Desulfococcus oleovorans Hxd3.</title>
        <authorList>
            <consortium name="US DOE Joint Genome Institute"/>
            <person name="Copeland A."/>
            <person name="Lucas S."/>
            <person name="Lapidus A."/>
            <person name="Barry K."/>
            <person name="Glavina del Rio T."/>
            <person name="Dalin E."/>
            <person name="Tice H."/>
            <person name="Pitluck S."/>
            <person name="Kiss H."/>
            <person name="Brettin T."/>
            <person name="Bruce D."/>
            <person name="Detter J.C."/>
            <person name="Han C."/>
            <person name="Schmutz J."/>
            <person name="Larimer F."/>
            <person name="Land M."/>
            <person name="Hauser L."/>
            <person name="Kyrpides N."/>
            <person name="Kim E."/>
            <person name="Wawrik B."/>
            <person name="Richardson P."/>
        </authorList>
    </citation>
    <scope>NUCLEOTIDE SEQUENCE [LARGE SCALE GENOMIC DNA]</scope>
    <source>
        <strain evidence="2">DSM 6200 / JCM 39069 / Hxd3</strain>
    </source>
</reference>
<accession>A8ZTX8</accession>
<evidence type="ECO:0008006" key="3">
    <source>
        <dbReference type="Google" id="ProtNLM"/>
    </source>
</evidence>
<proteinExistence type="predicted"/>
<dbReference type="Proteomes" id="UP000008561">
    <property type="component" value="Chromosome"/>
</dbReference>
<evidence type="ECO:0000313" key="2">
    <source>
        <dbReference type="Proteomes" id="UP000008561"/>
    </source>
</evidence>
<dbReference type="RefSeq" id="WP_012175523.1">
    <property type="nucleotide sequence ID" value="NC_009943.1"/>
</dbReference>